<dbReference type="InterPro" id="IPR021373">
    <property type="entry name" value="DUF2993"/>
</dbReference>
<evidence type="ECO:0000313" key="1">
    <source>
        <dbReference type="EMBL" id="GAA1228082.1"/>
    </source>
</evidence>
<evidence type="ECO:0008006" key="3">
    <source>
        <dbReference type="Google" id="ProtNLM"/>
    </source>
</evidence>
<gene>
    <name evidence="1" type="ORF">GCM10009665_18190</name>
</gene>
<dbReference type="Pfam" id="PF11209">
    <property type="entry name" value="LmeA"/>
    <property type="match status" value="1"/>
</dbReference>
<dbReference type="EMBL" id="BAAALF010000021">
    <property type="protein sequence ID" value="GAA1228082.1"/>
    <property type="molecule type" value="Genomic_DNA"/>
</dbReference>
<proteinExistence type="predicted"/>
<comment type="caution">
    <text evidence="1">The sequence shown here is derived from an EMBL/GenBank/DDBJ whole genome shotgun (WGS) entry which is preliminary data.</text>
</comment>
<keyword evidence="2" id="KW-1185">Reference proteome</keyword>
<dbReference type="Proteomes" id="UP001500037">
    <property type="component" value="Unassembled WGS sequence"/>
</dbReference>
<name>A0ABP4GLT7_9ACTN</name>
<dbReference type="RefSeq" id="WP_344440744.1">
    <property type="nucleotide sequence ID" value="NZ_BAAALF010000021.1"/>
</dbReference>
<evidence type="ECO:0000313" key="2">
    <source>
        <dbReference type="Proteomes" id="UP001500037"/>
    </source>
</evidence>
<protein>
    <recommendedName>
        <fullName evidence="3">DUF2993 family protein</fullName>
    </recommendedName>
</protein>
<sequence length="229" mass="23529">MRIWIKAAVAVLVLGGLLVGADRIALNVAEGQAADRLAGRQGLSGKPSVTIEDFPFLTDLLSRKVDRVKLSADSVQLTGGGRTFQLSDFSARLTGVQVGDDDRSATVDSGAGSGRISYQQAHDLLGLDGRSSLGYGGPGRLKVTVEVLGQKVSTTVKLRTEGNKVLVDSVGDVPGVGSLPGVSTMVSSAIGSHSFALDGMPVGLDLSEVNPQADGLSLAFQGTKVQLVG</sequence>
<accession>A0ABP4GLT7</accession>
<reference evidence="2" key="1">
    <citation type="journal article" date="2019" name="Int. J. Syst. Evol. Microbiol.">
        <title>The Global Catalogue of Microorganisms (GCM) 10K type strain sequencing project: providing services to taxonomists for standard genome sequencing and annotation.</title>
        <authorList>
            <consortium name="The Broad Institute Genomics Platform"/>
            <consortium name="The Broad Institute Genome Sequencing Center for Infectious Disease"/>
            <person name="Wu L."/>
            <person name="Ma J."/>
        </authorList>
    </citation>
    <scope>NUCLEOTIDE SEQUENCE [LARGE SCALE GENOMIC DNA]</scope>
    <source>
        <strain evidence="2">JCM 13004</strain>
    </source>
</reference>
<organism evidence="1 2">
    <name type="scientific">Kitasatospora nipponensis</name>
    <dbReference type="NCBI Taxonomy" id="258049"/>
    <lineage>
        <taxon>Bacteria</taxon>
        <taxon>Bacillati</taxon>
        <taxon>Actinomycetota</taxon>
        <taxon>Actinomycetes</taxon>
        <taxon>Kitasatosporales</taxon>
        <taxon>Streptomycetaceae</taxon>
        <taxon>Kitasatospora</taxon>
    </lineage>
</organism>